<dbReference type="SMART" id="SM00421">
    <property type="entry name" value="HTH_LUXR"/>
    <property type="match status" value="1"/>
</dbReference>
<dbReference type="SUPFAM" id="SSF46894">
    <property type="entry name" value="C-terminal effector domain of the bipartite response regulators"/>
    <property type="match status" value="1"/>
</dbReference>
<dbReference type="AlphaFoldDB" id="A0A0F9B162"/>
<dbReference type="GO" id="GO:0003677">
    <property type="term" value="F:DNA binding"/>
    <property type="evidence" value="ECO:0007669"/>
    <property type="project" value="UniProtKB-KW"/>
</dbReference>
<protein>
    <recommendedName>
        <fullName evidence="5">HTH luxR-type domain-containing protein</fullName>
    </recommendedName>
</protein>
<dbReference type="CDD" id="cd06170">
    <property type="entry name" value="LuxR_C_like"/>
    <property type="match status" value="1"/>
</dbReference>
<evidence type="ECO:0000256" key="2">
    <source>
        <dbReference type="ARBA" id="ARBA00023125"/>
    </source>
</evidence>
<dbReference type="PANTHER" id="PTHR44688">
    <property type="entry name" value="DNA-BINDING TRANSCRIPTIONAL ACTIVATOR DEVR_DOSR"/>
    <property type="match status" value="1"/>
</dbReference>
<dbReference type="Gene3D" id="1.10.10.10">
    <property type="entry name" value="Winged helix-like DNA-binding domain superfamily/Winged helix DNA-binding domain"/>
    <property type="match status" value="1"/>
</dbReference>
<feature type="domain" description="HTH luxR-type" evidence="5">
    <location>
        <begin position="169"/>
        <end position="234"/>
    </location>
</feature>
<dbReference type="InterPro" id="IPR000792">
    <property type="entry name" value="Tscrpt_reg_LuxR_C"/>
</dbReference>
<accession>A0A0F9B162</accession>
<dbReference type="InterPro" id="IPR016032">
    <property type="entry name" value="Sig_transdc_resp-reg_C-effctor"/>
</dbReference>
<sequence length="262" mass="28072">MLALLAVHTVVTSEVCKRPLLVPRTRVGRVMSISENKKVGILGGCFLIRSALELILTDLKLPNVAIDENSDVPPDVGIVLICYTTAEALSDRIATCMNNPDPVRIVLFPQTEALLTSIRGIPVAVAAVVPPTLAAAEIKSVISLVVEGHRILPFAAPETERMPDSGLPDSIQPGLLTARQLEILREVATGQSNKAIARTLAISINTVEAHVSRIIRRLQVDNRTQAAIVLRGGMPPSKSAFRRREDASASSEIGALHCPARP</sequence>
<keyword evidence="2" id="KW-0238">DNA-binding</keyword>
<dbReference type="EMBL" id="LAZR01039981">
    <property type="protein sequence ID" value="KKL15654.1"/>
    <property type="molecule type" value="Genomic_DNA"/>
</dbReference>
<evidence type="ECO:0000256" key="3">
    <source>
        <dbReference type="ARBA" id="ARBA00023163"/>
    </source>
</evidence>
<dbReference type="PANTHER" id="PTHR44688:SF16">
    <property type="entry name" value="DNA-BINDING TRANSCRIPTIONAL ACTIVATOR DEVR_DOSR"/>
    <property type="match status" value="1"/>
</dbReference>
<evidence type="ECO:0000313" key="6">
    <source>
        <dbReference type="EMBL" id="KKL15654.1"/>
    </source>
</evidence>
<keyword evidence="3" id="KW-0804">Transcription</keyword>
<reference evidence="6" key="1">
    <citation type="journal article" date="2015" name="Nature">
        <title>Complex archaea that bridge the gap between prokaryotes and eukaryotes.</title>
        <authorList>
            <person name="Spang A."/>
            <person name="Saw J.H."/>
            <person name="Jorgensen S.L."/>
            <person name="Zaremba-Niedzwiedzka K."/>
            <person name="Martijn J."/>
            <person name="Lind A.E."/>
            <person name="van Eijk R."/>
            <person name="Schleper C."/>
            <person name="Guy L."/>
            <person name="Ettema T.J."/>
        </authorList>
    </citation>
    <scope>NUCLEOTIDE SEQUENCE</scope>
</reference>
<dbReference type="PRINTS" id="PR00038">
    <property type="entry name" value="HTHLUXR"/>
</dbReference>
<evidence type="ECO:0000256" key="4">
    <source>
        <dbReference type="SAM" id="MobiDB-lite"/>
    </source>
</evidence>
<dbReference type="PROSITE" id="PS50043">
    <property type="entry name" value="HTH_LUXR_2"/>
    <property type="match status" value="1"/>
</dbReference>
<feature type="region of interest" description="Disordered" evidence="4">
    <location>
        <begin position="237"/>
        <end position="262"/>
    </location>
</feature>
<evidence type="ECO:0000259" key="5">
    <source>
        <dbReference type="PROSITE" id="PS50043"/>
    </source>
</evidence>
<dbReference type="PROSITE" id="PS00622">
    <property type="entry name" value="HTH_LUXR_1"/>
    <property type="match status" value="1"/>
</dbReference>
<keyword evidence="1" id="KW-0805">Transcription regulation</keyword>
<dbReference type="InterPro" id="IPR036388">
    <property type="entry name" value="WH-like_DNA-bd_sf"/>
</dbReference>
<dbReference type="GO" id="GO:0006355">
    <property type="term" value="P:regulation of DNA-templated transcription"/>
    <property type="evidence" value="ECO:0007669"/>
    <property type="project" value="InterPro"/>
</dbReference>
<proteinExistence type="predicted"/>
<evidence type="ECO:0000256" key="1">
    <source>
        <dbReference type="ARBA" id="ARBA00023015"/>
    </source>
</evidence>
<organism evidence="6">
    <name type="scientific">marine sediment metagenome</name>
    <dbReference type="NCBI Taxonomy" id="412755"/>
    <lineage>
        <taxon>unclassified sequences</taxon>
        <taxon>metagenomes</taxon>
        <taxon>ecological metagenomes</taxon>
    </lineage>
</organism>
<dbReference type="Pfam" id="PF00196">
    <property type="entry name" value="GerE"/>
    <property type="match status" value="1"/>
</dbReference>
<gene>
    <name evidence="6" type="ORF">LCGC14_2503440</name>
</gene>
<name>A0A0F9B162_9ZZZZ</name>
<comment type="caution">
    <text evidence="6">The sequence shown here is derived from an EMBL/GenBank/DDBJ whole genome shotgun (WGS) entry which is preliminary data.</text>
</comment>